<evidence type="ECO:0000313" key="2">
    <source>
        <dbReference type="EMBL" id="GMH21434.1"/>
    </source>
</evidence>
<evidence type="ECO:0000256" key="1">
    <source>
        <dbReference type="SAM" id="Phobius"/>
    </source>
</evidence>
<dbReference type="AlphaFoldDB" id="A0AAD3XYW2"/>
<keyword evidence="3" id="KW-1185">Reference proteome</keyword>
<comment type="caution">
    <text evidence="2">The sequence shown here is derived from an EMBL/GenBank/DDBJ whole genome shotgun (WGS) entry which is preliminary data.</text>
</comment>
<keyword evidence="1" id="KW-0472">Membrane</keyword>
<organism evidence="2 3">
    <name type="scientific">Nepenthes gracilis</name>
    <name type="common">Slender pitcher plant</name>
    <dbReference type="NCBI Taxonomy" id="150966"/>
    <lineage>
        <taxon>Eukaryota</taxon>
        <taxon>Viridiplantae</taxon>
        <taxon>Streptophyta</taxon>
        <taxon>Embryophyta</taxon>
        <taxon>Tracheophyta</taxon>
        <taxon>Spermatophyta</taxon>
        <taxon>Magnoliopsida</taxon>
        <taxon>eudicotyledons</taxon>
        <taxon>Gunneridae</taxon>
        <taxon>Pentapetalae</taxon>
        <taxon>Caryophyllales</taxon>
        <taxon>Nepenthaceae</taxon>
        <taxon>Nepenthes</taxon>
    </lineage>
</organism>
<reference evidence="2" key="1">
    <citation type="submission" date="2023-05" db="EMBL/GenBank/DDBJ databases">
        <title>Nepenthes gracilis genome sequencing.</title>
        <authorList>
            <person name="Fukushima K."/>
        </authorList>
    </citation>
    <scope>NUCLEOTIDE SEQUENCE</scope>
    <source>
        <strain evidence="2">SING2019-196</strain>
    </source>
</reference>
<feature type="transmembrane region" description="Helical" evidence="1">
    <location>
        <begin position="55"/>
        <end position="84"/>
    </location>
</feature>
<protein>
    <submittedName>
        <fullName evidence="2">Uncharacterized protein</fullName>
    </submittedName>
</protein>
<evidence type="ECO:0000313" key="3">
    <source>
        <dbReference type="Proteomes" id="UP001279734"/>
    </source>
</evidence>
<sequence length="153" mass="16346">MDMWRGNRVKFDDGVSAVLGLPVKDLGRKFSSVSLMMVTCGLMVCSPVPSRIMILPFTIIVGAVTPTITSVPSLTPVLVSFLAIPSPSSSFRDSCLPVVSASKPVEGPKVVVNLPCRCCPGGTKILGEYSGKFIEQKMVFPSVDSTLRRLLGK</sequence>
<keyword evidence="1" id="KW-1133">Transmembrane helix</keyword>
<feature type="transmembrane region" description="Helical" evidence="1">
    <location>
        <begin position="30"/>
        <end position="49"/>
    </location>
</feature>
<gene>
    <name evidence="2" type="ORF">Nepgr_023276</name>
</gene>
<name>A0AAD3XYW2_NEPGR</name>
<proteinExistence type="predicted"/>
<keyword evidence="1" id="KW-0812">Transmembrane</keyword>
<accession>A0AAD3XYW2</accession>
<dbReference type="EMBL" id="BSYO01000023">
    <property type="protein sequence ID" value="GMH21434.1"/>
    <property type="molecule type" value="Genomic_DNA"/>
</dbReference>
<dbReference type="Proteomes" id="UP001279734">
    <property type="component" value="Unassembled WGS sequence"/>
</dbReference>